<feature type="transmembrane region" description="Helical" evidence="2">
    <location>
        <begin position="329"/>
        <end position="355"/>
    </location>
</feature>
<dbReference type="EnsemblMetazoa" id="PPA31353.1">
    <property type="protein sequence ID" value="PPA31353.1"/>
    <property type="gene ID" value="WBGene00204218"/>
</dbReference>
<keyword evidence="2" id="KW-0812">Transmembrane</keyword>
<feature type="transmembrane region" description="Helical" evidence="2">
    <location>
        <begin position="465"/>
        <end position="485"/>
    </location>
</feature>
<feature type="transmembrane region" description="Helical" evidence="2">
    <location>
        <begin position="560"/>
        <end position="578"/>
    </location>
</feature>
<dbReference type="Proteomes" id="UP000005239">
    <property type="component" value="Unassembled WGS sequence"/>
</dbReference>
<protein>
    <submittedName>
        <fullName evidence="3">Uncharacterized protein</fullName>
    </submittedName>
</protein>
<dbReference type="AlphaFoldDB" id="A0A8R1YLV6"/>
<feature type="transmembrane region" description="Helical" evidence="2">
    <location>
        <begin position="15"/>
        <end position="35"/>
    </location>
</feature>
<keyword evidence="2" id="KW-0472">Membrane</keyword>
<feature type="transmembrane region" description="Helical" evidence="2">
    <location>
        <begin position="122"/>
        <end position="148"/>
    </location>
</feature>
<feature type="coiled-coil region" evidence="1">
    <location>
        <begin position="434"/>
        <end position="461"/>
    </location>
</feature>
<evidence type="ECO:0000313" key="3">
    <source>
        <dbReference type="EnsemblMetazoa" id="PPA31353.1"/>
    </source>
</evidence>
<proteinExistence type="predicted"/>
<evidence type="ECO:0000256" key="2">
    <source>
        <dbReference type="SAM" id="Phobius"/>
    </source>
</evidence>
<reference evidence="4" key="1">
    <citation type="journal article" date="2008" name="Nat. Genet.">
        <title>The Pristionchus pacificus genome provides a unique perspective on nematode lifestyle and parasitism.</title>
        <authorList>
            <person name="Dieterich C."/>
            <person name="Clifton S.W."/>
            <person name="Schuster L.N."/>
            <person name="Chinwalla A."/>
            <person name="Delehaunty K."/>
            <person name="Dinkelacker I."/>
            <person name="Fulton L."/>
            <person name="Fulton R."/>
            <person name="Godfrey J."/>
            <person name="Minx P."/>
            <person name="Mitreva M."/>
            <person name="Roeseler W."/>
            <person name="Tian H."/>
            <person name="Witte H."/>
            <person name="Yang S.P."/>
            <person name="Wilson R.K."/>
            <person name="Sommer R.J."/>
        </authorList>
    </citation>
    <scope>NUCLEOTIDE SEQUENCE [LARGE SCALE GENOMIC DNA]</scope>
    <source>
        <strain evidence="4">PS312</strain>
    </source>
</reference>
<organism evidence="3 4">
    <name type="scientific">Pristionchus pacificus</name>
    <name type="common">Parasitic nematode worm</name>
    <dbReference type="NCBI Taxonomy" id="54126"/>
    <lineage>
        <taxon>Eukaryota</taxon>
        <taxon>Metazoa</taxon>
        <taxon>Ecdysozoa</taxon>
        <taxon>Nematoda</taxon>
        <taxon>Chromadorea</taxon>
        <taxon>Rhabditida</taxon>
        <taxon>Rhabditina</taxon>
        <taxon>Diplogasteromorpha</taxon>
        <taxon>Diplogasteroidea</taxon>
        <taxon>Neodiplogasteridae</taxon>
        <taxon>Pristionchus</taxon>
    </lineage>
</organism>
<feature type="transmembrane region" description="Helical" evidence="2">
    <location>
        <begin position="66"/>
        <end position="83"/>
    </location>
</feature>
<reference evidence="3" key="2">
    <citation type="submission" date="2022-06" db="UniProtKB">
        <authorList>
            <consortium name="EnsemblMetazoa"/>
        </authorList>
    </citation>
    <scope>IDENTIFICATION</scope>
    <source>
        <strain evidence="3">PS312</strain>
    </source>
</reference>
<feature type="transmembrane region" description="Helical" evidence="2">
    <location>
        <begin position="256"/>
        <end position="277"/>
    </location>
</feature>
<accession>A0A8R1YLV6</accession>
<sequence>MDRREEDAPSSHTGFRFVAAFHFLMLFAMVVYVDGSMHINAVQMKVSDQCIHEHSRLLTKKLDDKIDQFSFYYIALVHFIAILGCFHNALLWLGICSYKIMFLLTMYMTLLQGMSGYIENCLYIITLFCVAHLGMAIGLFYLHILFIYTHRGTTFYQWIPFKIREIYLSFVDKNRHPRDHLIEKITGIEYTRRKHQKKSLLEEDQEEFEKLIEKTCRDEEIQDHPLDWTRLYASFSLFFALLISRFSRMAVWKSYVLYRIITGTTLSLLTAKIFLYYSIAAPIRLITVEWDTNFDEVSFYTLLSGHSIAITCPYLSYFSASMENWFACVYIDLLWLGLAMYKIMFILTIGFTLAQGMSGYMENCPNLFILFCADHMGMIICLFNLHILFAYTHRGITFYQWIPLKLREIYVSLANKNRNQKDHFIGNITGIEYTKRKRERISLLEEDYEEFENLIEKTLWKSYSLYRFVTATTLTCLFAEIFVYYTTEAPMLKSVSHNPFKRQSEGSHPCVYSDSRLWGAKFDSDINQNAFYLIGVAHSIAIASCLYTHLLWLAIVIYKIHLILTMFMTVGQGMSGYLQKCPHVFTLFCIMHFGMIICLFNLHILFIYTHRGATFYQWIPSKIGELYPSIQNKYLSLTDKNIHPKDHLIEKIPGIKYSKRKYDRISLLDEDQEEFDKLIEKTGEEG</sequence>
<feature type="transmembrane region" description="Helical" evidence="2">
    <location>
        <begin position="584"/>
        <end position="608"/>
    </location>
</feature>
<keyword evidence="2" id="KW-1133">Transmembrane helix</keyword>
<name>A0A8R1YLV6_PRIPA</name>
<keyword evidence="4" id="KW-1185">Reference proteome</keyword>
<feature type="transmembrane region" description="Helical" evidence="2">
    <location>
        <begin position="367"/>
        <end position="391"/>
    </location>
</feature>
<evidence type="ECO:0000256" key="1">
    <source>
        <dbReference type="SAM" id="Coils"/>
    </source>
</evidence>
<gene>
    <name evidence="3" type="primary">WBGene00204218</name>
</gene>
<keyword evidence="1" id="KW-0175">Coiled coil</keyword>
<evidence type="ECO:0000313" key="4">
    <source>
        <dbReference type="Proteomes" id="UP000005239"/>
    </source>
</evidence>
<feature type="transmembrane region" description="Helical" evidence="2">
    <location>
        <begin position="297"/>
        <end position="317"/>
    </location>
</feature>
<feature type="transmembrane region" description="Helical" evidence="2">
    <location>
        <begin position="530"/>
        <end position="553"/>
    </location>
</feature>